<protein>
    <submittedName>
        <fullName evidence="2">Uncharacterized protein</fullName>
    </submittedName>
</protein>
<organism evidence="2 3">
    <name type="scientific">Postia placenta MAD-698-R-SB12</name>
    <dbReference type="NCBI Taxonomy" id="670580"/>
    <lineage>
        <taxon>Eukaryota</taxon>
        <taxon>Fungi</taxon>
        <taxon>Dikarya</taxon>
        <taxon>Basidiomycota</taxon>
        <taxon>Agaricomycotina</taxon>
        <taxon>Agaricomycetes</taxon>
        <taxon>Polyporales</taxon>
        <taxon>Adustoporiaceae</taxon>
        <taxon>Rhodonia</taxon>
    </lineage>
</organism>
<feature type="region of interest" description="Disordered" evidence="1">
    <location>
        <begin position="332"/>
        <end position="417"/>
    </location>
</feature>
<dbReference type="GeneID" id="36330448"/>
<evidence type="ECO:0000313" key="3">
    <source>
        <dbReference type="Proteomes" id="UP000194127"/>
    </source>
</evidence>
<proteinExistence type="predicted"/>
<dbReference type="EMBL" id="KZ110597">
    <property type="protein sequence ID" value="OSX62489.1"/>
    <property type="molecule type" value="Genomic_DNA"/>
</dbReference>
<name>A0A1X6N1J1_9APHY</name>
<keyword evidence="3" id="KW-1185">Reference proteome</keyword>
<evidence type="ECO:0000256" key="1">
    <source>
        <dbReference type="SAM" id="MobiDB-lite"/>
    </source>
</evidence>
<gene>
    <name evidence="2" type="ORF">POSPLADRAFT_1142963</name>
</gene>
<dbReference type="Proteomes" id="UP000194127">
    <property type="component" value="Unassembled WGS sequence"/>
</dbReference>
<dbReference type="AlphaFoldDB" id="A0A1X6N1J1"/>
<evidence type="ECO:0000313" key="2">
    <source>
        <dbReference type="EMBL" id="OSX62489.1"/>
    </source>
</evidence>
<dbReference type="OrthoDB" id="2633096at2759"/>
<accession>A0A1X6N1J1</accession>
<sequence>MHAKGKGAHPSLHPQYIWVGYSLVQMDAVKQTFPLLWGHLALPDASTFSDHVLAKLQAVYAELPQNLEHFNLPLNGHGANSKRNMAPSHKFLDAIDGKANILITVESHAHVEYGTIVYGPKANPKSTSIDQILKAYLGDHLLQRMRSNDTETRGLALLMCAPAFTVPEHFNQILALVQDKTFSYVIGFSGGGVVPEVVEGALANFVEQTMVHQTSIWDAAIRHLTTYHVLHHSSVCIVWAVHDSQGTRTVHARNLVQSHIQIRIWSIESTLLCWHEECVAPPGNVRFHTRHFRSLTAGNAHIDGQPRLWTDPHGKVYWHAWPLEPSIRRSEKNARARAAAEKGDEAPVEPSIASGSKSPQPASEVASIADQAAEEQARTLLAEARGPNRMSGAQRRRAKKAITEAAMEMGDDNIHDA</sequence>
<feature type="compositionally biased region" description="Basic and acidic residues" evidence="1">
    <location>
        <begin position="332"/>
        <end position="345"/>
    </location>
</feature>
<reference evidence="2 3" key="1">
    <citation type="submission" date="2017-04" db="EMBL/GenBank/DDBJ databases">
        <title>Genome Sequence of the Model Brown-Rot Fungus Postia placenta SB12.</title>
        <authorList>
            <consortium name="DOE Joint Genome Institute"/>
            <person name="Gaskell J."/>
            <person name="Kersten P."/>
            <person name="Larrondo L.F."/>
            <person name="Canessa P."/>
            <person name="Martinez D."/>
            <person name="Hibbett D."/>
            <person name="Schmoll M."/>
            <person name="Kubicek C.P."/>
            <person name="Martinez A.T."/>
            <person name="Yadav J."/>
            <person name="Master E."/>
            <person name="Magnuson J.K."/>
            <person name="James T."/>
            <person name="Yaver D."/>
            <person name="Berka R."/>
            <person name="Labutti K."/>
            <person name="Lipzen A."/>
            <person name="Aerts A."/>
            <person name="Barry K."/>
            <person name="Henrissat B."/>
            <person name="Blanchette R."/>
            <person name="Grigoriev I."/>
            <person name="Cullen D."/>
        </authorList>
    </citation>
    <scope>NUCLEOTIDE SEQUENCE [LARGE SCALE GENOMIC DNA]</scope>
    <source>
        <strain evidence="2 3">MAD-698-R-SB12</strain>
    </source>
</reference>
<dbReference type="RefSeq" id="XP_024339283.1">
    <property type="nucleotide sequence ID" value="XM_024485499.1"/>
</dbReference>